<dbReference type="OMA" id="ECHFLET"/>
<dbReference type="AlphaFoldDB" id="G0NFI0"/>
<dbReference type="InterPro" id="IPR012885">
    <property type="entry name" value="F-box_Sdz-33"/>
</dbReference>
<accession>G0NFI0</accession>
<gene>
    <name evidence="2" type="ORF">CAEBREN_22693</name>
</gene>
<evidence type="ECO:0000259" key="1">
    <source>
        <dbReference type="Pfam" id="PF07735"/>
    </source>
</evidence>
<organism evidence="3">
    <name type="scientific">Caenorhabditis brenneri</name>
    <name type="common">Nematode worm</name>
    <dbReference type="NCBI Taxonomy" id="135651"/>
    <lineage>
        <taxon>Eukaryota</taxon>
        <taxon>Metazoa</taxon>
        <taxon>Ecdysozoa</taxon>
        <taxon>Nematoda</taxon>
        <taxon>Chromadorea</taxon>
        <taxon>Rhabditida</taxon>
        <taxon>Rhabditina</taxon>
        <taxon>Rhabditomorpha</taxon>
        <taxon>Rhabditoidea</taxon>
        <taxon>Rhabditidae</taxon>
        <taxon>Peloderinae</taxon>
        <taxon>Caenorhabditis</taxon>
    </lineage>
</organism>
<dbReference type="InParanoid" id="G0NFI0"/>
<dbReference type="Proteomes" id="UP000008068">
    <property type="component" value="Unassembled WGS sequence"/>
</dbReference>
<dbReference type="OrthoDB" id="5910699at2759"/>
<feature type="domain" description="Sdz-33 F-box" evidence="1">
    <location>
        <begin position="151"/>
        <end position="196"/>
    </location>
</feature>
<proteinExistence type="predicted"/>
<dbReference type="PANTHER" id="PTHR21503">
    <property type="entry name" value="F-BOX-CONTAINING HYPOTHETICAL PROTEIN C.ELEGANS"/>
    <property type="match status" value="1"/>
</dbReference>
<sequence>MTYIFDIYNENPQICIENKKGTMAIIGETTMNADQKNCIGVRQLVPWLNRKHSHLWNMTNVFKKLRRIIPIETFELSLNTRQLSVKFLKELIAIPELGTIQIVTIDGKQVESDLLKILMDWCNEKVEFGIDNGCVVPLDYHHGKAFKFSTVFYDDARWVKAEDLLTLENSDEVILNENNFTSKDINRLLKFWMESDLNMFREFHMWADILDMKEVLKDIMHVKTSRDGQDYSIAKASQKLKFLSIHIGEDLTLCLNSLDASEESFQKEYKVLELMEQRKKLKMELEALENGDKAQKLTMEIRGLTKKLDSLCDYFNDESAIISL</sequence>
<dbReference type="EMBL" id="GL379876">
    <property type="protein sequence ID" value="EGT59632.1"/>
    <property type="molecule type" value="Genomic_DNA"/>
</dbReference>
<reference evidence="3" key="1">
    <citation type="submission" date="2011-07" db="EMBL/GenBank/DDBJ databases">
        <authorList>
            <consortium name="Caenorhabditis brenneri Sequencing and Analysis Consortium"/>
            <person name="Wilson R.K."/>
        </authorList>
    </citation>
    <scope>NUCLEOTIDE SEQUENCE [LARGE SCALE GENOMIC DNA]</scope>
    <source>
        <strain evidence="3">PB2801</strain>
    </source>
</reference>
<dbReference type="PANTHER" id="PTHR21503:SF8">
    <property type="entry name" value="F-BOX ASSOCIATED DOMAIN-CONTAINING PROTEIN-RELATED"/>
    <property type="match status" value="1"/>
</dbReference>
<protein>
    <recommendedName>
        <fullName evidence="1">Sdz-33 F-box domain-containing protein</fullName>
    </recommendedName>
</protein>
<evidence type="ECO:0000313" key="3">
    <source>
        <dbReference type="Proteomes" id="UP000008068"/>
    </source>
</evidence>
<dbReference type="Pfam" id="PF07735">
    <property type="entry name" value="FBA_2"/>
    <property type="match status" value="1"/>
</dbReference>
<keyword evidence="3" id="KW-1185">Reference proteome</keyword>
<evidence type="ECO:0000313" key="2">
    <source>
        <dbReference type="EMBL" id="EGT59632.1"/>
    </source>
</evidence>
<dbReference type="HOGENOM" id="CLU_044397_2_0_1"/>
<name>G0NFI0_CAEBE</name>